<dbReference type="SMART" id="SM00771">
    <property type="entry name" value="ZipA_C"/>
    <property type="match status" value="1"/>
</dbReference>
<keyword evidence="2 9" id="KW-0997">Cell inner membrane</keyword>
<feature type="domain" description="ZipA C-terminal FtsZ-binding" evidence="12">
    <location>
        <begin position="223"/>
        <end position="348"/>
    </location>
</feature>
<comment type="subcellular location">
    <subcellularLocation>
        <location evidence="9">Cell inner membrane</location>
        <topology evidence="9">Single-pass type I membrane protein</topology>
    </subcellularLocation>
</comment>
<comment type="function">
    <text evidence="8">Essential cell division protein that stabilizes the FtsZ protofilaments by cross-linking them and that serves as a cytoplasmic membrane anchor for the Z ring. Also required for the recruitment to the septal ring of downstream cell division proteins.</text>
</comment>
<feature type="transmembrane region" description="Helical" evidence="11">
    <location>
        <begin position="6"/>
        <end position="23"/>
    </location>
</feature>
<dbReference type="Pfam" id="PF04354">
    <property type="entry name" value="ZipA_C"/>
    <property type="match status" value="1"/>
</dbReference>
<evidence type="ECO:0000256" key="8">
    <source>
        <dbReference type="RuleBase" id="RU003612"/>
    </source>
</evidence>
<keyword evidence="3 8" id="KW-0132">Cell division</keyword>
<organism evidence="13 14">
    <name type="scientific">Thauera sedimentorum</name>
    <dbReference type="NCBI Taxonomy" id="2767595"/>
    <lineage>
        <taxon>Bacteria</taxon>
        <taxon>Pseudomonadati</taxon>
        <taxon>Pseudomonadota</taxon>
        <taxon>Betaproteobacteria</taxon>
        <taxon>Rhodocyclales</taxon>
        <taxon>Zoogloeaceae</taxon>
        <taxon>Thauera</taxon>
    </lineage>
</organism>
<evidence type="ECO:0000256" key="1">
    <source>
        <dbReference type="ARBA" id="ARBA00022475"/>
    </source>
</evidence>
<evidence type="ECO:0000256" key="6">
    <source>
        <dbReference type="ARBA" id="ARBA00023136"/>
    </source>
</evidence>
<feature type="compositionally biased region" description="Basic and acidic residues" evidence="10">
    <location>
        <begin position="80"/>
        <end position="95"/>
    </location>
</feature>
<dbReference type="SUPFAM" id="SSF64383">
    <property type="entry name" value="Cell-division protein ZipA, C-terminal domain"/>
    <property type="match status" value="1"/>
</dbReference>
<dbReference type="PANTHER" id="PTHR38685">
    <property type="entry name" value="CELL DIVISION PROTEIN ZIPA"/>
    <property type="match status" value="1"/>
</dbReference>
<keyword evidence="14" id="KW-1185">Reference proteome</keyword>
<keyword evidence="4 9" id="KW-0812">Transmembrane</keyword>
<comment type="caution">
    <text evidence="13">The sequence shown here is derived from an EMBL/GenBank/DDBJ whole genome shotgun (WGS) entry which is preliminary data.</text>
</comment>
<keyword evidence="6 9" id="KW-0472">Membrane</keyword>
<accession>A0ABR9B7Y9</accession>
<dbReference type="InterPro" id="IPR036765">
    <property type="entry name" value="ZipA_FtsZ-bd_C_sf"/>
</dbReference>
<protein>
    <recommendedName>
        <fullName evidence="8">Cell division protein ZipA</fullName>
    </recommendedName>
</protein>
<evidence type="ECO:0000256" key="5">
    <source>
        <dbReference type="ARBA" id="ARBA00022989"/>
    </source>
</evidence>
<proteinExistence type="inferred from homology"/>
<dbReference type="InterPro" id="IPR011919">
    <property type="entry name" value="Cell_div_ZipA"/>
</dbReference>
<feature type="region of interest" description="Disordered" evidence="10">
    <location>
        <begin position="34"/>
        <end position="105"/>
    </location>
</feature>
<keyword evidence="1 9" id="KW-1003">Cell membrane</keyword>
<comment type="similarity">
    <text evidence="8">Belongs to the ZipA family.</text>
</comment>
<dbReference type="Gene3D" id="3.30.1400.10">
    <property type="entry name" value="ZipA, C-terminal FtsZ-binding domain"/>
    <property type="match status" value="1"/>
</dbReference>
<keyword evidence="7 8" id="KW-0131">Cell cycle</keyword>
<evidence type="ECO:0000313" key="13">
    <source>
        <dbReference type="EMBL" id="MBD8502464.1"/>
    </source>
</evidence>
<evidence type="ECO:0000259" key="12">
    <source>
        <dbReference type="SMART" id="SM00771"/>
    </source>
</evidence>
<dbReference type="RefSeq" id="WP_187717246.1">
    <property type="nucleotide sequence ID" value="NZ_JACTAH010000001.1"/>
</dbReference>
<dbReference type="EMBL" id="JACYTO010000001">
    <property type="protein sequence ID" value="MBD8502464.1"/>
    <property type="molecule type" value="Genomic_DNA"/>
</dbReference>
<dbReference type="InterPro" id="IPR007449">
    <property type="entry name" value="ZipA_FtsZ-bd_C"/>
</dbReference>
<dbReference type="PANTHER" id="PTHR38685:SF1">
    <property type="entry name" value="CELL DIVISION PROTEIN ZIPA"/>
    <property type="match status" value="1"/>
</dbReference>
<evidence type="ECO:0000256" key="4">
    <source>
        <dbReference type="ARBA" id="ARBA00022692"/>
    </source>
</evidence>
<reference evidence="14" key="1">
    <citation type="submission" date="2023-07" db="EMBL/GenBank/DDBJ databases">
        <title>Thauera sp. CAU 1555 isolated from sand of Yaerae Beach.</title>
        <authorList>
            <person name="Kim W."/>
        </authorList>
    </citation>
    <scope>NUCLEOTIDE SEQUENCE [LARGE SCALE GENOMIC DNA]</scope>
    <source>
        <strain evidence="14">CAU 1555</strain>
    </source>
</reference>
<evidence type="ECO:0000256" key="3">
    <source>
        <dbReference type="ARBA" id="ARBA00022618"/>
    </source>
</evidence>
<keyword evidence="5 11" id="KW-1133">Transmembrane helix</keyword>
<gene>
    <name evidence="13" type="ORF">IFO67_06170</name>
</gene>
<evidence type="ECO:0000256" key="7">
    <source>
        <dbReference type="ARBA" id="ARBA00023306"/>
    </source>
</evidence>
<dbReference type="Proteomes" id="UP000603602">
    <property type="component" value="Unassembled WGS sequence"/>
</dbReference>
<evidence type="ECO:0000256" key="9">
    <source>
        <dbReference type="RuleBase" id="RU003613"/>
    </source>
</evidence>
<feature type="compositionally biased region" description="Basic and acidic residues" evidence="10">
    <location>
        <begin position="35"/>
        <end position="62"/>
    </location>
</feature>
<evidence type="ECO:0000313" key="14">
    <source>
        <dbReference type="Proteomes" id="UP000603602"/>
    </source>
</evidence>
<sequence length="373" mass="40814">MDSELQIGLIGAGAALVVLIVAYNKWQERKHRRHAEQAFKSEHRDVLLEPREGGEPAERLEPSFDDPAPDTEVPATEAPPQERRPVSESTQRRGTPDAPETLDPRADCIVRIESIEPLEVPRLWTAQREQLEGLSKPLQWFAFDDGDNVWRPLTAHSAGAYHWFCVAMQMVDRRGPIGEAEFARFSEGVQQVAEQFLAVPAGLPARADTLSAATELDRFCAEVDVQIGINVISGGQPFAGTKLRGLAEAQGMVLSDDGSFHARDDDGNTLYMLGNLEPSLFTAENLRSMQTNGITLVIDVPRVANGVQAFDRMMQLANQLAEALHGSVVDDNRHPLGAEAAAMIRSQIAQFHERMAGSAIPAGSPLARRLFAA</sequence>
<evidence type="ECO:0000256" key="11">
    <source>
        <dbReference type="SAM" id="Phobius"/>
    </source>
</evidence>
<evidence type="ECO:0000256" key="2">
    <source>
        <dbReference type="ARBA" id="ARBA00022519"/>
    </source>
</evidence>
<evidence type="ECO:0000256" key="10">
    <source>
        <dbReference type="SAM" id="MobiDB-lite"/>
    </source>
</evidence>
<name>A0ABR9B7Y9_9RHOO</name>